<evidence type="ECO:0000256" key="1">
    <source>
        <dbReference type="ARBA" id="ARBA00009922"/>
    </source>
</evidence>
<evidence type="ECO:0000256" key="4">
    <source>
        <dbReference type="ARBA" id="ARBA00022806"/>
    </source>
</evidence>
<keyword evidence="4 11" id="KW-0347">Helicase</keyword>
<accession>A0A8T8LJX3</accession>
<dbReference type="GO" id="GO:0005524">
    <property type="term" value="F:ATP binding"/>
    <property type="evidence" value="ECO:0007669"/>
    <property type="project" value="UniProtKB-UniRule"/>
</dbReference>
<evidence type="ECO:0000313" key="15">
    <source>
        <dbReference type="Proteomes" id="UP000679341"/>
    </source>
</evidence>
<evidence type="ECO:0000256" key="6">
    <source>
        <dbReference type="ARBA" id="ARBA00023125"/>
    </source>
</evidence>
<feature type="binding site" evidence="11">
    <location>
        <begin position="52"/>
        <end position="59"/>
    </location>
    <ligand>
        <name>ATP</name>
        <dbReference type="ChEBI" id="CHEBI:30616"/>
    </ligand>
</feature>
<evidence type="ECO:0000256" key="5">
    <source>
        <dbReference type="ARBA" id="ARBA00022840"/>
    </source>
</evidence>
<evidence type="ECO:0000256" key="9">
    <source>
        <dbReference type="ARBA" id="ARBA00034808"/>
    </source>
</evidence>
<proteinExistence type="inferred from homology"/>
<keyword evidence="5 11" id="KW-0067">ATP-binding</keyword>
<evidence type="ECO:0000256" key="8">
    <source>
        <dbReference type="ARBA" id="ARBA00034617"/>
    </source>
</evidence>
<feature type="compositionally biased region" description="Acidic residues" evidence="12">
    <location>
        <begin position="1"/>
        <end position="18"/>
    </location>
</feature>
<keyword evidence="7" id="KW-0413">Isomerase</keyword>
<dbReference type="Pfam" id="PF00580">
    <property type="entry name" value="UvrD-helicase"/>
    <property type="match status" value="1"/>
</dbReference>
<dbReference type="PANTHER" id="PTHR11070:SF2">
    <property type="entry name" value="ATP-DEPENDENT DNA HELICASE SRS2"/>
    <property type="match status" value="1"/>
</dbReference>
<dbReference type="KEGG" id="hss:J7656_11440"/>
<dbReference type="GO" id="GO:0016787">
    <property type="term" value="F:hydrolase activity"/>
    <property type="evidence" value="ECO:0007669"/>
    <property type="project" value="UniProtKB-UniRule"/>
</dbReference>
<sequence>MPGEPTDYDAATDYEDAAPPEAVRSGLPEELKDAQIKGGETYPVTDSIRLNGPPGVGKTTQVCLRVSTLITEYDIDPSDVTIVTYRRSLADEIGDRLKSWGVIDDDADLSMWTTAHACANRVTGLLSRDKGSANDYQQNSGRGLGPAVTTYEQSYFCSDVLNIRYWSGQPWESTRGQLLFDVFEYAANNLLDPRDEGDLREIPAYDDLREEWPGVDVATVYEQWQQFKGHQDLVEFHELLEAAVDGPLPPTKVVVVDEYHDAYPLLAQVAERWVAAANTAIVAGDPLQVVNAYAGADPRFFTDRMDHLPEVLLDKSWRVAEEHWQVATRMLQREFEAPPIDRHGRGEIHEYQSPEFTHAQNAGWTVPGANQPASPVALADEYVAGNDNRDMLLLARTQKQAQGVSAALDKGGVVHETQDADDVGGWTQRRVDALNAVLKLQTVPGSYGQDTNQYGLMKYDGDAADFRLDAEEAAVILEHAHGRTLEHTSDELDSFVESLRSDSENSDNGQTLSADDLDKVVKPAFWRKYTDGPATVRRLTKAGEFEDEDLKALQKAAVRYDDPVPGDVLKKVRVLTIHASKGSEATDVVIYDGITSTIGTEMERSRSTRENEARTWYVGLTRASERLHIMREGFSWVQPHLPRDIAPVAAVAAERAVEDESARSEGGEA</sequence>
<evidence type="ECO:0000256" key="7">
    <source>
        <dbReference type="ARBA" id="ARBA00023235"/>
    </source>
</evidence>
<reference evidence="14 15" key="1">
    <citation type="submission" date="2021-03" db="EMBL/GenBank/DDBJ databases">
        <title>Halorubrum sodomense MBLA0099, Whole genome shotgun sequencing.</title>
        <authorList>
            <person name="Seo M.-J."/>
            <person name="Cho E.-S."/>
            <person name="Hwang C.Y."/>
        </authorList>
    </citation>
    <scope>NUCLEOTIDE SEQUENCE [LARGE SCALE GENOMIC DNA]</scope>
    <source>
        <strain evidence="14 15">MBLA0099</strain>
    </source>
</reference>
<dbReference type="InterPro" id="IPR000212">
    <property type="entry name" value="DNA_helicase_UvrD/REP"/>
</dbReference>
<dbReference type="Proteomes" id="UP000679341">
    <property type="component" value="Chromosome"/>
</dbReference>
<dbReference type="AlphaFoldDB" id="A0A8T8LJX3"/>
<name>A0A8T8LJX3_9EURY</name>
<dbReference type="OrthoDB" id="203178at2157"/>
<dbReference type="RefSeq" id="WP_211553335.1">
    <property type="nucleotide sequence ID" value="NZ_CP073695.1"/>
</dbReference>
<evidence type="ECO:0000259" key="13">
    <source>
        <dbReference type="PROSITE" id="PS51198"/>
    </source>
</evidence>
<protein>
    <recommendedName>
        <fullName evidence="9">DNA 3'-5' helicase</fullName>
        <ecNumber evidence="9">5.6.2.4</ecNumber>
    </recommendedName>
</protein>
<dbReference type="EC" id="5.6.2.4" evidence="9"/>
<evidence type="ECO:0000313" key="14">
    <source>
        <dbReference type="EMBL" id="QUO47188.1"/>
    </source>
</evidence>
<dbReference type="PANTHER" id="PTHR11070">
    <property type="entry name" value="UVRD / RECB / PCRA DNA HELICASE FAMILY MEMBER"/>
    <property type="match status" value="1"/>
</dbReference>
<keyword evidence="3 11" id="KW-0378">Hydrolase</keyword>
<dbReference type="Gene3D" id="3.40.50.300">
    <property type="entry name" value="P-loop containing nucleotide triphosphate hydrolases"/>
    <property type="match status" value="2"/>
</dbReference>
<dbReference type="InterPro" id="IPR014017">
    <property type="entry name" value="DNA_helicase_UvrD-like_C"/>
</dbReference>
<comment type="catalytic activity">
    <reaction evidence="8">
        <text>Couples ATP hydrolysis with the unwinding of duplex DNA by translocating in the 3'-5' direction.</text>
        <dbReference type="EC" id="5.6.2.4"/>
    </reaction>
</comment>
<keyword evidence="6" id="KW-0238">DNA-binding</keyword>
<feature type="domain" description="UvrD-like helicase ATP-binding" evidence="13">
    <location>
        <begin position="31"/>
        <end position="320"/>
    </location>
</feature>
<evidence type="ECO:0000256" key="3">
    <source>
        <dbReference type="ARBA" id="ARBA00022801"/>
    </source>
</evidence>
<dbReference type="InterPro" id="IPR014016">
    <property type="entry name" value="UvrD-like_ATP-bd"/>
</dbReference>
<dbReference type="EMBL" id="CP073695">
    <property type="protein sequence ID" value="QUO47188.1"/>
    <property type="molecule type" value="Genomic_DNA"/>
</dbReference>
<organism evidence="14 15">
    <name type="scientific">Halorubrum ruber</name>
    <dbReference type="NCBI Taxonomy" id="2982524"/>
    <lineage>
        <taxon>Archaea</taxon>
        <taxon>Methanobacteriati</taxon>
        <taxon>Methanobacteriota</taxon>
        <taxon>Stenosarchaea group</taxon>
        <taxon>Halobacteria</taxon>
        <taxon>Halobacteriales</taxon>
        <taxon>Haloferacaceae</taxon>
        <taxon>Halorubrum</taxon>
    </lineage>
</organism>
<dbReference type="Gene3D" id="1.10.10.160">
    <property type="match status" value="1"/>
</dbReference>
<dbReference type="Pfam" id="PF13361">
    <property type="entry name" value="UvrD_C"/>
    <property type="match status" value="1"/>
</dbReference>
<dbReference type="GeneID" id="64828162"/>
<dbReference type="InterPro" id="IPR013986">
    <property type="entry name" value="DExx_box_DNA_helicase_dom_sf"/>
</dbReference>
<comment type="catalytic activity">
    <reaction evidence="10">
        <text>ATP + H2O = ADP + phosphate + H(+)</text>
        <dbReference type="Rhea" id="RHEA:13065"/>
        <dbReference type="ChEBI" id="CHEBI:15377"/>
        <dbReference type="ChEBI" id="CHEBI:15378"/>
        <dbReference type="ChEBI" id="CHEBI:30616"/>
        <dbReference type="ChEBI" id="CHEBI:43474"/>
        <dbReference type="ChEBI" id="CHEBI:456216"/>
        <dbReference type="EC" id="5.6.2.4"/>
    </reaction>
</comment>
<dbReference type="SUPFAM" id="SSF52540">
    <property type="entry name" value="P-loop containing nucleoside triphosphate hydrolases"/>
    <property type="match status" value="1"/>
</dbReference>
<dbReference type="GO" id="GO:0043138">
    <property type="term" value="F:3'-5' DNA helicase activity"/>
    <property type="evidence" value="ECO:0007669"/>
    <property type="project" value="UniProtKB-EC"/>
</dbReference>
<evidence type="ECO:0000256" key="10">
    <source>
        <dbReference type="ARBA" id="ARBA00048988"/>
    </source>
</evidence>
<dbReference type="PROSITE" id="PS51198">
    <property type="entry name" value="UVRD_HELICASE_ATP_BIND"/>
    <property type="match status" value="1"/>
</dbReference>
<keyword evidence="15" id="KW-1185">Reference proteome</keyword>
<dbReference type="InterPro" id="IPR027417">
    <property type="entry name" value="P-loop_NTPase"/>
</dbReference>
<feature type="region of interest" description="Disordered" evidence="12">
    <location>
        <begin position="1"/>
        <end position="28"/>
    </location>
</feature>
<dbReference type="GO" id="GO:0003677">
    <property type="term" value="F:DNA binding"/>
    <property type="evidence" value="ECO:0007669"/>
    <property type="project" value="UniProtKB-KW"/>
</dbReference>
<gene>
    <name evidence="14" type="ORF">J7656_11440</name>
</gene>
<evidence type="ECO:0000256" key="12">
    <source>
        <dbReference type="SAM" id="MobiDB-lite"/>
    </source>
</evidence>
<keyword evidence="2 11" id="KW-0547">Nucleotide-binding</keyword>
<evidence type="ECO:0000256" key="2">
    <source>
        <dbReference type="ARBA" id="ARBA00022741"/>
    </source>
</evidence>
<comment type="similarity">
    <text evidence="1">Belongs to the helicase family. UvrD subfamily.</text>
</comment>
<dbReference type="GO" id="GO:0000725">
    <property type="term" value="P:recombinational repair"/>
    <property type="evidence" value="ECO:0007669"/>
    <property type="project" value="TreeGrafter"/>
</dbReference>
<evidence type="ECO:0000256" key="11">
    <source>
        <dbReference type="PROSITE-ProRule" id="PRU00560"/>
    </source>
</evidence>